<evidence type="ECO:0000313" key="4">
    <source>
        <dbReference type="Proteomes" id="UP000447434"/>
    </source>
</evidence>
<dbReference type="SMART" id="SM00856">
    <property type="entry name" value="PMEI"/>
    <property type="match status" value="1"/>
</dbReference>
<dbReference type="AlphaFoldDB" id="A0A6A4Q855"/>
<dbReference type="PANTHER" id="PTHR31080:SF112">
    <property type="entry name" value="PLANT INVERTASE_PECTIN METHYLESTERASE INHIBITOR"/>
    <property type="match status" value="1"/>
</dbReference>
<proteinExistence type="inferred from homology"/>
<dbReference type="SUPFAM" id="SSF101148">
    <property type="entry name" value="Plant invertase/pectin methylesterase inhibitor"/>
    <property type="match status" value="1"/>
</dbReference>
<protein>
    <submittedName>
        <fullName evidence="3">Putative pectinesterase</fullName>
    </submittedName>
</protein>
<sequence length="196" mass="21719">MQTHHTLTLTLFSFFLLFLSAARTVAPQDLLHSSCTHSRYPTLCLQTLSTFTGPTKTTLNLAQAAIQVSLTHARALSSYLNTLHPQPPSNKRNQVALNDCAKQISDSVDELTKTLKELQHLRMGTFQWQMSNAQTWASTALTNGDICINGFNDGGDRKMTVEVKRRVTDVTMLTSNALYFIDLVGQTISGKPHLNP</sequence>
<organism evidence="3 4">
    <name type="scientific">Lupinus albus</name>
    <name type="common">White lupine</name>
    <name type="synonym">Lupinus termis</name>
    <dbReference type="NCBI Taxonomy" id="3870"/>
    <lineage>
        <taxon>Eukaryota</taxon>
        <taxon>Viridiplantae</taxon>
        <taxon>Streptophyta</taxon>
        <taxon>Embryophyta</taxon>
        <taxon>Tracheophyta</taxon>
        <taxon>Spermatophyta</taxon>
        <taxon>Magnoliopsida</taxon>
        <taxon>eudicotyledons</taxon>
        <taxon>Gunneridae</taxon>
        <taxon>Pentapetalae</taxon>
        <taxon>rosids</taxon>
        <taxon>fabids</taxon>
        <taxon>Fabales</taxon>
        <taxon>Fabaceae</taxon>
        <taxon>Papilionoideae</taxon>
        <taxon>50 kb inversion clade</taxon>
        <taxon>genistoids sensu lato</taxon>
        <taxon>core genistoids</taxon>
        <taxon>Genisteae</taxon>
        <taxon>Lupinus</taxon>
    </lineage>
</organism>
<dbReference type="InterPro" id="IPR035513">
    <property type="entry name" value="Invertase/methylesterase_inhib"/>
</dbReference>
<evidence type="ECO:0000256" key="1">
    <source>
        <dbReference type="ARBA" id="ARBA00022729"/>
    </source>
</evidence>
<gene>
    <name evidence="3" type="ORF">Lalb_Chr07g0181351</name>
</gene>
<dbReference type="InterPro" id="IPR006501">
    <property type="entry name" value="Pectinesterase_inhib_dom"/>
</dbReference>
<evidence type="ECO:0000256" key="2">
    <source>
        <dbReference type="ARBA" id="ARBA00038471"/>
    </source>
</evidence>
<dbReference type="PANTHER" id="PTHR31080">
    <property type="entry name" value="PECTINESTERASE INHIBITOR-LIKE"/>
    <property type="match status" value="1"/>
</dbReference>
<keyword evidence="1" id="KW-0732">Signal</keyword>
<comment type="similarity">
    <text evidence="2">Belongs to the PMEI family.</text>
</comment>
<accession>A0A6A4Q855</accession>
<dbReference type="Pfam" id="PF04043">
    <property type="entry name" value="PMEI"/>
    <property type="match status" value="1"/>
</dbReference>
<dbReference type="EMBL" id="WOCE01000007">
    <property type="protein sequence ID" value="KAE9609942.1"/>
    <property type="molecule type" value="Genomic_DNA"/>
</dbReference>
<name>A0A6A4Q855_LUPAL</name>
<evidence type="ECO:0000313" key="3">
    <source>
        <dbReference type="EMBL" id="KAE9609942.1"/>
    </source>
</evidence>
<dbReference type="InterPro" id="IPR051955">
    <property type="entry name" value="PME_Inhibitor"/>
</dbReference>
<dbReference type="Gene3D" id="1.20.140.40">
    <property type="entry name" value="Invertase/pectin methylesterase inhibitor family protein"/>
    <property type="match status" value="1"/>
</dbReference>
<dbReference type="Proteomes" id="UP000447434">
    <property type="component" value="Chromosome 7"/>
</dbReference>
<comment type="caution">
    <text evidence="3">The sequence shown here is derived from an EMBL/GenBank/DDBJ whole genome shotgun (WGS) entry which is preliminary data.</text>
</comment>
<dbReference type="OrthoDB" id="1430376at2759"/>
<dbReference type="NCBIfam" id="TIGR01614">
    <property type="entry name" value="PME_inhib"/>
    <property type="match status" value="1"/>
</dbReference>
<keyword evidence="4" id="KW-1185">Reference proteome</keyword>
<dbReference type="CDD" id="cd15798">
    <property type="entry name" value="PMEI-like_3"/>
    <property type="match status" value="1"/>
</dbReference>
<dbReference type="GO" id="GO:0004857">
    <property type="term" value="F:enzyme inhibitor activity"/>
    <property type="evidence" value="ECO:0007669"/>
    <property type="project" value="InterPro"/>
</dbReference>
<reference evidence="4" key="1">
    <citation type="journal article" date="2020" name="Nat. Commun.">
        <title>Genome sequence of the cluster root forming white lupin.</title>
        <authorList>
            <person name="Hufnagel B."/>
            <person name="Marques A."/>
            <person name="Soriano A."/>
            <person name="Marques L."/>
            <person name="Divol F."/>
            <person name="Doumas P."/>
            <person name="Sallet E."/>
            <person name="Mancinotti D."/>
            <person name="Carrere S."/>
            <person name="Marande W."/>
            <person name="Arribat S."/>
            <person name="Keller J."/>
            <person name="Huneau C."/>
            <person name="Blein T."/>
            <person name="Aime D."/>
            <person name="Laguerre M."/>
            <person name="Taylor J."/>
            <person name="Schubert V."/>
            <person name="Nelson M."/>
            <person name="Geu-Flores F."/>
            <person name="Crespi M."/>
            <person name="Gallardo-Guerrero K."/>
            <person name="Delaux P.-M."/>
            <person name="Salse J."/>
            <person name="Berges H."/>
            <person name="Guyot R."/>
            <person name="Gouzy J."/>
            <person name="Peret B."/>
        </authorList>
    </citation>
    <scope>NUCLEOTIDE SEQUENCE [LARGE SCALE GENOMIC DNA]</scope>
    <source>
        <strain evidence="4">cv. Amiga</strain>
    </source>
</reference>